<reference evidence="3" key="1">
    <citation type="submission" date="2025-08" db="UniProtKB">
        <authorList>
            <consortium name="RefSeq"/>
        </authorList>
    </citation>
    <scope>IDENTIFICATION</scope>
    <source>
        <tissue evidence="3">Whole body</tissue>
    </source>
</reference>
<name>A0A6J1PJG8_9HYME</name>
<accession>A0A6J1PJG8</accession>
<dbReference type="AlphaFoldDB" id="A0A6J1PJG8"/>
<keyword evidence="2" id="KW-1185">Reference proteome</keyword>
<proteinExistence type="predicted"/>
<evidence type="ECO:0000313" key="3">
    <source>
        <dbReference type="RefSeq" id="XP_024869375.1"/>
    </source>
</evidence>
<evidence type="ECO:0000313" key="2">
    <source>
        <dbReference type="Proteomes" id="UP000504618"/>
    </source>
</evidence>
<dbReference type="Proteomes" id="UP000504618">
    <property type="component" value="Unplaced"/>
</dbReference>
<feature type="region of interest" description="Disordered" evidence="1">
    <location>
        <begin position="134"/>
        <end position="226"/>
    </location>
</feature>
<gene>
    <name evidence="3" type="primary">LOC112453062</name>
</gene>
<feature type="non-terminal residue" evidence="3">
    <location>
        <position position="1"/>
    </location>
</feature>
<dbReference type="RefSeq" id="XP_024869375.1">
    <property type="nucleotide sequence ID" value="XM_025013607.1"/>
</dbReference>
<sequence>VWRDMKSTASKKASKLRNEKQRTGNFPVTAQPLSTMDQRVIACMGLEYVQGSVNCPDSTPEEEKHQQRLERGETDVLDYTPTTTSIEDIFVDSHVLPTFEENETESMEREDAVGDELNYNDVVNICRQRNVEDISATEGNSQTIPASHRRRAEENQRNRRQQSGVQQQEARENVNDEPCSNNVINPRRQRNVEDISAAEENIAPNSQTTSAPSRQRAEEIQRNRRHRQRIGVQLQEARENFGDIADKHAEALKLFAEASMKMAENDSQRVQLENQRLEIEEKRIVVEGQIHKLLSILLDKIE</sequence>
<organism evidence="2 3">
    <name type="scientific">Temnothorax curvispinosus</name>
    <dbReference type="NCBI Taxonomy" id="300111"/>
    <lineage>
        <taxon>Eukaryota</taxon>
        <taxon>Metazoa</taxon>
        <taxon>Ecdysozoa</taxon>
        <taxon>Arthropoda</taxon>
        <taxon>Hexapoda</taxon>
        <taxon>Insecta</taxon>
        <taxon>Pterygota</taxon>
        <taxon>Neoptera</taxon>
        <taxon>Endopterygota</taxon>
        <taxon>Hymenoptera</taxon>
        <taxon>Apocrita</taxon>
        <taxon>Aculeata</taxon>
        <taxon>Formicoidea</taxon>
        <taxon>Formicidae</taxon>
        <taxon>Myrmicinae</taxon>
        <taxon>Temnothorax</taxon>
    </lineage>
</organism>
<feature type="compositionally biased region" description="Polar residues" evidence="1">
    <location>
        <begin position="203"/>
        <end position="213"/>
    </location>
</feature>
<evidence type="ECO:0000256" key="1">
    <source>
        <dbReference type="SAM" id="MobiDB-lite"/>
    </source>
</evidence>
<protein>
    <submittedName>
        <fullName evidence="3">Uncharacterized protein LOC112453062</fullName>
    </submittedName>
</protein>
<dbReference type="OrthoDB" id="7551429at2759"/>
<feature type="region of interest" description="Disordered" evidence="1">
    <location>
        <begin position="1"/>
        <end position="29"/>
    </location>
</feature>
<dbReference type="GeneID" id="112453062"/>